<protein>
    <recommendedName>
        <fullName evidence="2">glycerophosphodiester phosphodiesterase</fullName>
        <ecNumber evidence="2">3.1.4.46</ecNumber>
    </recommendedName>
</protein>
<evidence type="ECO:0000256" key="4">
    <source>
        <dbReference type="ARBA" id="ARBA00022798"/>
    </source>
</evidence>
<comment type="similarity">
    <text evidence="1">Belongs to the glycerophosphoryl diester phosphodiesterase family.</text>
</comment>
<sequence length="479" mass="52933">MVSSTSNYIPTTSPYLHSTYLQDIYPTLSSAMKYSFTTVALTAAIMADSALSAPATLSPRTLNRDYKVSLDPRPFYLVNNMTDSHLKSALNRCQNGPFSITDFSIGHRGGATLQIPEETVENTIAGARMGAGVLECDVAFTKDRELVCRHSQCDLHTTTDILLRPELAKKCTVPFKPASGGSSATALCCTSDITLEEYMSLCSKMDASNSKATTPLEYQGSPPTWRTQLYETCGKVMSLESYIDLVDSIPGNRKFTPELKTPPSQVPMPFQTTKGPYTQEQYARDMIETFIKKGIDPSRVWPQSFLPADVYQWIKEYPTTFGQQAVFLDESGDPPSNPTAAAAQLSAIRKKGVNVLSPPLNYLLTIDPKTQKVVPSEYSKVAKKEGFVIIPWTFERSGPLGTVKARGEYYYGSIADVMKTDGQMYEVLDVLVKKIKIAGIFSDWSSTITYYANCFKLPGPKILKQKKWGKGGKREGEEN</sequence>
<dbReference type="SUPFAM" id="SSF51695">
    <property type="entry name" value="PLC-like phosphodiesterases"/>
    <property type="match status" value="1"/>
</dbReference>
<dbReference type="GO" id="GO:0006629">
    <property type="term" value="P:lipid metabolic process"/>
    <property type="evidence" value="ECO:0007669"/>
    <property type="project" value="InterPro"/>
</dbReference>
<dbReference type="PANTHER" id="PTHR43620">
    <property type="entry name" value="GLYCEROPHOSPHORYL DIESTER PHOSPHODIESTERASE"/>
    <property type="match status" value="1"/>
</dbReference>
<dbReference type="PANTHER" id="PTHR43620:SF7">
    <property type="entry name" value="GLYCEROPHOSPHODIESTER PHOSPHODIESTERASE GDPD5-RELATED"/>
    <property type="match status" value="1"/>
</dbReference>
<evidence type="ECO:0000313" key="9">
    <source>
        <dbReference type="Proteomes" id="UP000483672"/>
    </source>
</evidence>
<evidence type="ECO:0000313" key="8">
    <source>
        <dbReference type="EMBL" id="KAF3228602.1"/>
    </source>
</evidence>
<dbReference type="Proteomes" id="UP000483672">
    <property type="component" value="Unassembled WGS sequence"/>
</dbReference>
<feature type="domain" description="GP-PDE" evidence="7">
    <location>
        <begin position="107"/>
        <end position="397"/>
    </location>
</feature>
<dbReference type="Gene3D" id="3.20.20.190">
    <property type="entry name" value="Phosphatidylinositol (PI) phosphodiesterase"/>
    <property type="match status" value="1"/>
</dbReference>
<proteinExistence type="inferred from homology"/>
<evidence type="ECO:0000256" key="5">
    <source>
        <dbReference type="ARBA" id="ARBA00022801"/>
    </source>
</evidence>
<dbReference type="EMBL" id="WIPF01000015">
    <property type="protein sequence ID" value="KAF3228602.1"/>
    <property type="molecule type" value="Genomic_DNA"/>
</dbReference>
<name>A0A7C8VCJ6_ORBOL</name>
<dbReference type="EC" id="3.1.4.46" evidence="2"/>
<comment type="catalytic activity">
    <reaction evidence="6">
        <text>a sn-glycero-3-phosphodiester + H2O = an alcohol + sn-glycerol 3-phosphate + H(+)</text>
        <dbReference type="Rhea" id="RHEA:12969"/>
        <dbReference type="ChEBI" id="CHEBI:15377"/>
        <dbReference type="ChEBI" id="CHEBI:15378"/>
        <dbReference type="ChEBI" id="CHEBI:30879"/>
        <dbReference type="ChEBI" id="CHEBI:57597"/>
        <dbReference type="ChEBI" id="CHEBI:83408"/>
        <dbReference type="EC" id="3.1.4.46"/>
    </reaction>
</comment>
<dbReference type="Pfam" id="PF03009">
    <property type="entry name" value="GDPD"/>
    <property type="match status" value="1"/>
</dbReference>
<evidence type="ECO:0000256" key="3">
    <source>
        <dbReference type="ARBA" id="ARBA00022729"/>
    </source>
</evidence>
<keyword evidence="5" id="KW-0378">Hydrolase</keyword>
<evidence type="ECO:0000256" key="6">
    <source>
        <dbReference type="ARBA" id="ARBA00047512"/>
    </source>
</evidence>
<keyword evidence="3" id="KW-0732">Signal</keyword>
<gene>
    <name evidence="8" type="ORF">TWF191_002458</name>
</gene>
<dbReference type="AlphaFoldDB" id="A0A7C8VCJ6"/>
<evidence type="ECO:0000256" key="1">
    <source>
        <dbReference type="ARBA" id="ARBA00007277"/>
    </source>
</evidence>
<dbReference type="GO" id="GO:0008889">
    <property type="term" value="F:glycerophosphodiester phosphodiesterase activity"/>
    <property type="evidence" value="ECO:0007669"/>
    <property type="project" value="UniProtKB-EC"/>
</dbReference>
<evidence type="ECO:0000259" key="7">
    <source>
        <dbReference type="Pfam" id="PF03009"/>
    </source>
</evidence>
<keyword evidence="4" id="KW-0319">Glycerol metabolism</keyword>
<organism evidence="8 9">
    <name type="scientific">Orbilia oligospora</name>
    <name type="common">Nematode-trapping fungus</name>
    <name type="synonym">Arthrobotrys oligospora</name>
    <dbReference type="NCBI Taxonomy" id="2813651"/>
    <lineage>
        <taxon>Eukaryota</taxon>
        <taxon>Fungi</taxon>
        <taxon>Dikarya</taxon>
        <taxon>Ascomycota</taxon>
        <taxon>Pezizomycotina</taxon>
        <taxon>Orbiliomycetes</taxon>
        <taxon>Orbiliales</taxon>
        <taxon>Orbiliaceae</taxon>
        <taxon>Orbilia</taxon>
    </lineage>
</organism>
<reference evidence="8 9" key="1">
    <citation type="submission" date="2019-06" db="EMBL/GenBank/DDBJ databases">
        <authorList>
            <person name="Palmer J.M."/>
        </authorList>
    </citation>
    <scope>NUCLEOTIDE SEQUENCE [LARGE SCALE GENOMIC DNA]</scope>
    <source>
        <strain evidence="8 9">TWF191</strain>
    </source>
</reference>
<evidence type="ECO:0000256" key="2">
    <source>
        <dbReference type="ARBA" id="ARBA00012247"/>
    </source>
</evidence>
<dbReference type="GO" id="GO:0006071">
    <property type="term" value="P:glycerol metabolic process"/>
    <property type="evidence" value="ECO:0007669"/>
    <property type="project" value="UniProtKB-KW"/>
</dbReference>
<comment type="caution">
    <text evidence="8">The sequence shown here is derived from an EMBL/GenBank/DDBJ whole genome shotgun (WGS) entry which is preliminary data.</text>
</comment>
<dbReference type="InterPro" id="IPR017946">
    <property type="entry name" value="PLC-like_Pdiesterase_TIM-brl"/>
</dbReference>
<dbReference type="InterPro" id="IPR030395">
    <property type="entry name" value="GP_PDE_dom"/>
</dbReference>
<accession>A0A7C8VCJ6</accession>